<name>A0A2P4QXD0_RHIID</name>
<keyword evidence="2" id="KW-1185">Reference proteome</keyword>
<proteinExistence type="predicted"/>
<dbReference type="VEuPathDB" id="FungiDB:RhiirFUN_016876"/>
<organism evidence="1 2">
    <name type="scientific">Rhizophagus irregularis (strain DAOM 181602 / DAOM 197198 / MUCL 43194)</name>
    <name type="common">Arbuscular mycorrhizal fungus</name>
    <name type="synonym">Glomus intraradices</name>
    <dbReference type="NCBI Taxonomy" id="747089"/>
    <lineage>
        <taxon>Eukaryota</taxon>
        <taxon>Fungi</taxon>
        <taxon>Fungi incertae sedis</taxon>
        <taxon>Mucoromycota</taxon>
        <taxon>Glomeromycotina</taxon>
        <taxon>Glomeromycetes</taxon>
        <taxon>Glomerales</taxon>
        <taxon>Glomeraceae</taxon>
        <taxon>Rhizophagus</taxon>
    </lineage>
</organism>
<reference evidence="1 2" key="1">
    <citation type="journal article" date="2013" name="Proc. Natl. Acad. Sci. U.S.A.">
        <title>Genome of an arbuscular mycorrhizal fungus provides insight into the oldest plant symbiosis.</title>
        <authorList>
            <person name="Tisserant E."/>
            <person name="Malbreil M."/>
            <person name="Kuo A."/>
            <person name="Kohler A."/>
            <person name="Symeonidi A."/>
            <person name="Balestrini R."/>
            <person name="Charron P."/>
            <person name="Duensing N."/>
            <person name="Frei Dit Frey N."/>
            <person name="Gianinazzi-Pearson V."/>
            <person name="Gilbert L.B."/>
            <person name="Handa Y."/>
            <person name="Herr J.R."/>
            <person name="Hijri M."/>
            <person name="Koul R."/>
            <person name="Kawaguchi M."/>
            <person name="Krajinski F."/>
            <person name="Lammers P.J."/>
            <person name="Masclaux F.G."/>
            <person name="Murat C."/>
            <person name="Morin E."/>
            <person name="Ndikumana S."/>
            <person name="Pagni M."/>
            <person name="Petitpierre D."/>
            <person name="Requena N."/>
            <person name="Rosikiewicz P."/>
            <person name="Riley R."/>
            <person name="Saito K."/>
            <person name="San Clemente H."/>
            <person name="Shapiro H."/>
            <person name="van Tuinen D."/>
            <person name="Becard G."/>
            <person name="Bonfante P."/>
            <person name="Paszkowski U."/>
            <person name="Shachar-Hill Y.Y."/>
            <person name="Tuskan G.A."/>
            <person name="Young P.W."/>
            <person name="Sanders I.R."/>
            <person name="Henrissat B."/>
            <person name="Rensing S.A."/>
            <person name="Grigoriev I.V."/>
            <person name="Corradi N."/>
            <person name="Roux C."/>
            <person name="Martin F."/>
        </authorList>
    </citation>
    <scope>NUCLEOTIDE SEQUENCE [LARGE SCALE GENOMIC DNA]</scope>
    <source>
        <strain evidence="1 2">DAOM 197198</strain>
    </source>
</reference>
<comment type="caution">
    <text evidence="1">The sequence shown here is derived from an EMBL/GenBank/DDBJ whole genome shotgun (WGS) entry which is preliminary data.</text>
</comment>
<evidence type="ECO:0000313" key="2">
    <source>
        <dbReference type="Proteomes" id="UP000018888"/>
    </source>
</evidence>
<gene>
    <name evidence="1" type="ORF">GLOIN_2v1834406</name>
</gene>
<dbReference type="SMR" id="A0A2P4QXD0"/>
<accession>A0A2P4QXD0</accession>
<sequence length="123" mass="14225">MLIAQLPKSNLNAYEYLHIEDEMPEGGLIDREIINTILNADNEEELLIDEDESLPVLEKVSLAEADDAANKIMRFLYEQGPEFGKVNNELKVLRGLHKRIKLLIVENLKQVDIHNYFHNNIEQ</sequence>
<evidence type="ECO:0000313" key="1">
    <source>
        <dbReference type="EMBL" id="POG82313.1"/>
    </source>
</evidence>
<dbReference type="AlphaFoldDB" id="A0A2P4QXD0"/>
<dbReference type="EMBL" id="AUPC02000005">
    <property type="protein sequence ID" value="POG82313.1"/>
    <property type="molecule type" value="Genomic_DNA"/>
</dbReference>
<reference evidence="1 2" key="2">
    <citation type="journal article" date="2018" name="New Phytol.">
        <title>High intraspecific genome diversity in the model arbuscular mycorrhizal symbiont Rhizophagus irregularis.</title>
        <authorList>
            <person name="Chen E.C.H."/>
            <person name="Morin E."/>
            <person name="Beaudet D."/>
            <person name="Noel J."/>
            <person name="Yildirir G."/>
            <person name="Ndikumana S."/>
            <person name="Charron P."/>
            <person name="St-Onge C."/>
            <person name="Giorgi J."/>
            <person name="Kruger M."/>
            <person name="Marton T."/>
            <person name="Ropars J."/>
            <person name="Grigoriev I.V."/>
            <person name="Hainaut M."/>
            <person name="Henrissat B."/>
            <person name="Roux C."/>
            <person name="Martin F."/>
            <person name="Corradi N."/>
        </authorList>
    </citation>
    <scope>NUCLEOTIDE SEQUENCE [LARGE SCALE GENOMIC DNA]</scope>
    <source>
        <strain evidence="1 2">DAOM 197198</strain>
    </source>
</reference>
<dbReference type="Proteomes" id="UP000018888">
    <property type="component" value="Unassembled WGS sequence"/>
</dbReference>
<protein>
    <submittedName>
        <fullName evidence="1">Uncharacterized protein</fullName>
    </submittedName>
</protein>